<dbReference type="AlphaFoldDB" id="A0A7K1SX96"/>
<dbReference type="SUPFAM" id="SSF49452">
    <property type="entry name" value="Starch-binding domain-like"/>
    <property type="match status" value="1"/>
</dbReference>
<keyword evidence="3" id="KW-1185">Reference proteome</keyword>
<reference evidence="2 3" key="1">
    <citation type="submission" date="2019-12" db="EMBL/GenBank/DDBJ databases">
        <title>Mucilaginibacter sp. HMF7410 genome sequencing and assembly.</title>
        <authorList>
            <person name="Kang H."/>
            <person name="Cha I."/>
            <person name="Kim H."/>
            <person name="Joh K."/>
        </authorList>
    </citation>
    <scope>NUCLEOTIDE SEQUENCE [LARGE SCALE GENOMIC DNA]</scope>
    <source>
        <strain evidence="2 3">HMF7410</strain>
    </source>
</reference>
<feature type="chain" id="PRO_5029893636" description="Carboxypeptidase-like regulatory domain-containing protein" evidence="1">
    <location>
        <begin position="22"/>
        <end position="392"/>
    </location>
</feature>
<evidence type="ECO:0000313" key="3">
    <source>
        <dbReference type="Proteomes" id="UP000462014"/>
    </source>
</evidence>
<dbReference type="Proteomes" id="UP000462014">
    <property type="component" value="Unassembled WGS sequence"/>
</dbReference>
<dbReference type="EMBL" id="WPIK01000008">
    <property type="protein sequence ID" value="MVN21932.1"/>
    <property type="molecule type" value="Genomic_DNA"/>
</dbReference>
<dbReference type="GO" id="GO:0030246">
    <property type="term" value="F:carbohydrate binding"/>
    <property type="evidence" value="ECO:0007669"/>
    <property type="project" value="InterPro"/>
</dbReference>
<dbReference type="Gene3D" id="2.60.40.1120">
    <property type="entry name" value="Carboxypeptidase-like, regulatory domain"/>
    <property type="match status" value="1"/>
</dbReference>
<evidence type="ECO:0008006" key="4">
    <source>
        <dbReference type="Google" id="ProtNLM"/>
    </source>
</evidence>
<sequence length="392" mass="45089">MRFFFCFWLIISLPTILFAQAGTITGKVTAIDTKAPLGKASVFLSNATFGTVTAEDGTFTLNNVKPGQYNLVVSILGYENYSQSVLVGDKPQQLVIELVPHPIQMKEVIITTNANWKRNYAQFVKDFIGTSANSKLCKVINPHAVNLIYHKNTETLEASTDEFLVVENRALGYRVRFLVNHFESNKLKNEIRYRGQVLFEELKGNKSQLQNWQLKRQEAYYGSSMHFLRSVLHEDLQGQGFVMYHLLRKPNPKRPPEELLKQKYNQFNKSNNRDSVNYWNQMAQQPRYIETLFKEPLKVEDVLRKTDRPGLFALTFPDNLYVVYTKKYDANNKDNVYRPLDMGSYAVSIVTLFNKYALFDLNGVVVSPESTLYEGDWANDKLAELVPVDYTP</sequence>
<proteinExistence type="predicted"/>
<organism evidence="2 3">
    <name type="scientific">Mucilaginibacter arboris</name>
    <dbReference type="NCBI Taxonomy" id="2682090"/>
    <lineage>
        <taxon>Bacteria</taxon>
        <taxon>Pseudomonadati</taxon>
        <taxon>Bacteroidota</taxon>
        <taxon>Sphingobacteriia</taxon>
        <taxon>Sphingobacteriales</taxon>
        <taxon>Sphingobacteriaceae</taxon>
        <taxon>Mucilaginibacter</taxon>
    </lineage>
</organism>
<keyword evidence="1" id="KW-0732">Signal</keyword>
<gene>
    <name evidence="2" type="ORF">GO621_10335</name>
</gene>
<name>A0A7K1SX96_9SPHI</name>
<protein>
    <recommendedName>
        <fullName evidence="4">Carboxypeptidase-like regulatory domain-containing protein</fullName>
    </recommendedName>
</protein>
<dbReference type="InterPro" id="IPR013784">
    <property type="entry name" value="Carb-bd-like_fold"/>
</dbReference>
<evidence type="ECO:0000256" key="1">
    <source>
        <dbReference type="SAM" id="SignalP"/>
    </source>
</evidence>
<evidence type="ECO:0000313" key="2">
    <source>
        <dbReference type="EMBL" id="MVN21932.1"/>
    </source>
</evidence>
<accession>A0A7K1SX96</accession>
<comment type="caution">
    <text evidence="2">The sequence shown here is derived from an EMBL/GenBank/DDBJ whole genome shotgun (WGS) entry which is preliminary data.</text>
</comment>
<feature type="signal peptide" evidence="1">
    <location>
        <begin position="1"/>
        <end position="21"/>
    </location>
</feature>
<dbReference type="Pfam" id="PF13715">
    <property type="entry name" value="CarbopepD_reg_2"/>
    <property type="match status" value="1"/>
</dbReference>